<evidence type="ECO:0000256" key="1">
    <source>
        <dbReference type="SAM" id="MobiDB-lite"/>
    </source>
</evidence>
<reference evidence="2" key="1">
    <citation type="submission" date="2018-02" db="EMBL/GenBank/DDBJ databases">
        <title>Rhizophora mucronata_Transcriptome.</title>
        <authorList>
            <person name="Meera S.P."/>
            <person name="Sreeshan A."/>
            <person name="Augustine A."/>
        </authorList>
    </citation>
    <scope>NUCLEOTIDE SEQUENCE</scope>
    <source>
        <tissue evidence="2">Leaf</tissue>
    </source>
</reference>
<protein>
    <submittedName>
        <fullName evidence="2">Uncharacterized protein LOC105635805 isoform X1</fullName>
    </submittedName>
</protein>
<evidence type="ECO:0000313" key="2">
    <source>
        <dbReference type="EMBL" id="MBX18599.1"/>
    </source>
</evidence>
<dbReference type="AlphaFoldDB" id="A0A2P2LKW0"/>
<feature type="compositionally biased region" description="Basic and acidic residues" evidence="1">
    <location>
        <begin position="14"/>
        <end position="24"/>
    </location>
</feature>
<proteinExistence type="predicted"/>
<feature type="compositionally biased region" description="Basic and acidic residues" evidence="1">
    <location>
        <begin position="66"/>
        <end position="80"/>
    </location>
</feature>
<feature type="compositionally biased region" description="Basic and acidic residues" evidence="1">
    <location>
        <begin position="45"/>
        <end position="57"/>
    </location>
</feature>
<sequence length="127" mass="14217">MAESSGCSKRKIKPERDIKSERRMSPIVDAISKNDCEIAPTSKRNKGDDNNAADKGRKPLSLRSTNKCESKSQFRKQQTDEPIKLRVALYEKIPSDWPSNNDLPARTTGEGSSIGPLEFNNFKSFLS</sequence>
<dbReference type="EMBL" id="GGEC01038115">
    <property type="protein sequence ID" value="MBX18599.1"/>
    <property type="molecule type" value="Transcribed_RNA"/>
</dbReference>
<feature type="region of interest" description="Disordered" evidence="1">
    <location>
        <begin position="1"/>
        <end position="80"/>
    </location>
</feature>
<accession>A0A2P2LKW0</accession>
<name>A0A2P2LKW0_RHIMU</name>
<organism evidence="2">
    <name type="scientific">Rhizophora mucronata</name>
    <name type="common">Asiatic mangrove</name>
    <dbReference type="NCBI Taxonomy" id="61149"/>
    <lineage>
        <taxon>Eukaryota</taxon>
        <taxon>Viridiplantae</taxon>
        <taxon>Streptophyta</taxon>
        <taxon>Embryophyta</taxon>
        <taxon>Tracheophyta</taxon>
        <taxon>Spermatophyta</taxon>
        <taxon>Magnoliopsida</taxon>
        <taxon>eudicotyledons</taxon>
        <taxon>Gunneridae</taxon>
        <taxon>Pentapetalae</taxon>
        <taxon>rosids</taxon>
        <taxon>fabids</taxon>
        <taxon>Malpighiales</taxon>
        <taxon>Rhizophoraceae</taxon>
        <taxon>Rhizophora</taxon>
    </lineage>
</organism>